<dbReference type="PANTHER" id="PTHR11941:SF54">
    <property type="entry name" value="ENOYL-COA HYDRATASE, MITOCHONDRIAL"/>
    <property type="match status" value="1"/>
</dbReference>
<dbReference type="SUPFAM" id="SSF52096">
    <property type="entry name" value="ClpP/crotonase"/>
    <property type="match status" value="1"/>
</dbReference>
<gene>
    <name evidence="1" type="primary">echs1</name>
    <name evidence="1" type="ORF">SNAT2548_LOCUS19760</name>
</gene>
<dbReference type="Gene3D" id="3.90.226.10">
    <property type="entry name" value="2-enoyl-CoA Hydratase, Chain A, domain 1"/>
    <property type="match status" value="1"/>
</dbReference>
<accession>A0A812Q1C0</accession>
<dbReference type="GO" id="GO:0003824">
    <property type="term" value="F:catalytic activity"/>
    <property type="evidence" value="ECO:0007669"/>
    <property type="project" value="UniProtKB-ARBA"/>
</dbReference>
<dbReference type="InterPro" id="IPR029045">
    <property type="entry name" value="ClpP/crotonase-like_dom_sf"/>
</dbReference>
<dbReference type="Proteomes" id="UP000604046">
    <property type="component" value="Unassembled WGS sequence"/>
</dbReference>
<dbReference type="PANTHER" id="PTHR11941">
    <property type="entry name" value="ENOYL-COA HYDRATASE-RELATED"/>
    <property type="match status" value="1"/>
</dbReference>
<dbReference type="GO" id="GO:0005739">
    <property type="term" value="C:mitochondrion"/>
    <property type="evidence" value="ECO:0007669"/>
    <property type="project" value="TreeGrafter"/>
</dbReference>
<name>A0A812Q1C0_9DINO</name>
<dbReference type="AlphaFoldDB" id="A0A812Q1C0"/>
<comment type="caution">
    <text evidence="1">The sequence shown here is derived from an EMBL/GenBank/DDBJ whole genome shotgun (WGS) entry which is preliminary data.</text>
</comment>
<evidence type="ECO:0000313" key="1">
    <source>
        <dbReference type="EMBL" id="CAE7364864.1"/>
    </source>
</evidence>
<dbReference type="CDD" id="cd06558">
    <property type="entry name" value="crotonase-like"/>
    <property type="match status" value="1"/>
</dbReference>
<proteinExistence type="predicted"/>
<protein>
    <submittedName>
        <fullName evidence="1">Echs1 protein</fullName>
    </submittedName>
</protein>
<dbReference type="FunFam" id="3.90.226.10:FF:000019">
    <property type="entry name" value="Enoyl-CoA hydratase, mitochondrial"/>
    <property type="match status" value="1"/>
</dbReference>
<dbReference type="OrthoDB" id="2018133at2759"/>
<dbReference type="InterPro" id="IPR001753">
    <property type="entry name" value="Enoyl-CoA_hydra/iso"/>
</dbReference>
<dbReference type="GO" id="GO:0006635">
    <property type="term" value="P:fatty acid beta-oxidation"/>
    <property type="evidence" value="ECO:0007669"/>
    <property type="project" value="TreeGrafter"/>
</dbReference>
<sequence>MLSRFPGARVLGRSWTTAGALGRSHRSFASESQELVLMDRRDTGVALLTLNRPKALNALSDGLMRALAEKLHEVDADSTLKAAVVTGTGKAFAAGADIKEMHSRSDYSDVRHDNMLAHWSAISGIRKPIVAAVGGFALGGGCELAMSCDIIIASEAAKFGQPEIKLGTIPGVGGTQRLVRAIGKSKAMELVLTGDMLSAEEAEKAGLVSRVVPAGSEVDEALKVAEKIASFSVPVVQLAKERNRLRGRGPEEAGSAIVLNVFRPGSVFRALQGEVEVEIPADFSLDRHATFLTDLSAGSVS</sequence>
<keyword evidence="2" id="KW-1185">Reference proteome</keyword>
<organism evidence="1 2">
    <name type="scientific">Symbiodinium natans</name>
    <dbReference type="NCBI Taxonomy" id="878477"/>
    <lineage>
        <taxon>Eukaryota</taxon>
        <taxon>Sar</taxon>
        <taxon>Alveolata</taxon>
        <taxon>Dinophyceae</taxon>
        <taxon>Suessiales</taxon>
        <taxon>Symbiodiniaceae</taxon>
        <taxon>Symbiodinium</taxon>
    </lineage>
</organism>
<evidence type="ECO:0000313" key="2">
    <source>
        <dbReference type="Proteomes" id="UP000604046"/>
    </source>
</evidence>
<dbReference type="Pfam" id="PF00378">
    <property type="entry name" value="ECH_1"/>
    <property type="match status" value="1"/>
</dbReference>
<dbReference type="EMBL" id="CAJNDS010002189">
    <property type="protein sequence ID" value="CAE7364864.1"/>
    <property type="molecule type" value="Genomic_DNA"/>
</dbReference>
<reference evidence="1" key="1">
    <citation type="submission" date="2021-02" db="EMBL/GenBank/DDBJ databases">
        <authorList>
            <person name="Dougan E. K."/>
            <person name="Rhodes N."/>
            <person name="Thang M."/>
            <person name="Chan C."/>
        </authorList>
    </citation>
    <scope>NUCLEOTIDE SEQUENCE</scope>
</reference>